<dbReference type="InterPro" id="IPR021138">
    <property type="entry name" value="Ribosomal_eL20_eukaryotes"/>
</dbReference>
<dbReference type="GO" id="GO:1990904">
    <property type="term" value="C:ribonucleoprotein complex"/>
    <property type="evidence" value="ECO:0007669"/>
    <property type="project" value="UniProtKB-KW"/>
</dbReference>
<comment type="similarity">
    <text evidence="1 4">Belongs to the eukaryotic ribosomal protein eL20 family.</text>
</comment>
<dbReference type="RefSeq" id="XP_068346559.1">
    <property type="nucleotide sequence ID" value="XM_068496270.1"/>
</dbReference>
<dbReference type="InterPro" id="IPR028877">
    <property type="entry name" value="Ribosomal_eL20"/>
</dbReference>
<name>A0A1J4J1I3_9EUKA</name>
<dbReference type="GO" id="GO:0005840">
    <property type="term" value="C:ribosome"/>
    <property type="evidence" value="ECO:0007669"/>
    <property type="project" value="UniProtKB-KW"/>
</dbReference>
<dbReference type="Pfam" id="PF01775">
    <property type="entry name" value="Ribosomal_L18A"/>
    <property type="match status" value="1"/>
</dbReference>
<sequence length="177" mass="20308">MLKNYEVIARPNPTDKVPNPPAIRVQVFANDEVVAKSKFWTVASRIAHLKPVHGEILAVKQVIEPEPTRVKSYGIWLTFNSVRGTHNIYKEFRDTTTEGAVVRLYQEMAGTHNVHQHQISIIRIAEISPKDVKHRHVEQFVDAQNVVKYPISKTEIRPTHSYQKKILSHKRPTVCGF</sequence>
<dbReference type="PIRSF" id="PIRSF002190">
    <property type="entry name" value="Ribosomal_L18a"/>
    <property type="match status" value="1"/>
</dbReference>
<dbReference type="EMBL" id="MLAK01001404">
    <property type="protein sequence ID" value="OHS93422.1"/>
    <property type="molecule type" value="Genomic_DNA"/>
</dbReference>
<evidence type="ECO:0000313" key="8">
    <source>
        <dbReference type="Proteomes" id="UP000179807"/>
    </source>
</evidence>
<keyword evidence="3 4" id="KW-0687">Ribonucleoprotein</keyword>
<dbReference type="GeneID" id="94830974"/>
<reference evidence="6" key="1">
    <citation type="submission" date="2016-07" db="EMBL/GenBank/DDBJ databases">
        <authorList>
            <person name="Rosa I.A."/>
            <person name="Brigido M.C."/>
            <person name="Santos E.O."/>
            <person name="Almeida L.G.P."/>
            <person name="Zingalli R.B."/>
            <person name="Vasconcelos A.T.R."/>
            <person name="Souza W."/>
            <person name="Benchimol M."/>
        </authorList>
    </citation>
    <scope>NUCLEOTIDE SEQUENCE</scope>
    <source>
        <strain evidence="6">11848</strain>
    </source>
</reference>
<reference evidence="7 8" key="2">
    <citation type="submission" date="2016-10" db="EMBL/GenBank/DDBJ databases">
        <authorList>
            <person name="Benchimol M."/>
            <person name="Almeida L.G."/>
            <person name="Vasconcelos A.T."/>
            <person name="Perreira-Neves A."/>
            <person name="Rosa I.A."/>
            <person name="Tasca T."/>
            <person name="Bogo M.R."/>
            <person name="de Souza W."/>
        </authorList>
    </citation>
    <scope>NUCLEOTIDE SEQUENCE [LARGE SCALE GENOMIC DNA]</scope>
    <source>
        <strain evidence="7 8">K</strain>
    </source>
</reference>
<organism evidence="7 8">
    <name type="scientific">Tritrichomonas foetus</name>
    <dbReference type="NCBI Taxonomy" id="1144522"/>
    <lineage>
        <taxon>Eukaryota</taxon>
        <taxon>Metamonada</taxon>
        <taxon>Parabasalia</taxon>
        <taxon>Tritrichomonadida</taxon>
        <taxon>Tritrichomonadidae</taxon>
        <taxon>Tritrichomonas</taxon>
    </lineage>
</organism>
<feature type="domain" description="Large ribosomal subunit protein eL20" evidence="5">
    <location>
        <begin position="2"/>
        <end position="125"/>
    </location>
</feature>
<evidence type="ECO:0000313" key="6">
    <source>
        <dbReference type="EMBL" id="ARM19818.1"/>
    </source>
</evidence>
<gene>
    <name evidence="7" type="ORF">TRFO_11848</name>
</gene>
<dbReference type="FunFam" id="3.10.20.10:FF:000001">
    <property type="entry name" value="60S ribosomal protein L18a"/>
    <property type="match status" value="1"/>
</dbReference>
<evidence type="ECO:0000256" key="3">
    <source>
        <dbReference type="ARBA" id="ARBA00023274"/>
    </source>
</evidence>
<dbReference type="InterPro" id="IPR023573">
    <property type="entry name" value="Ribosomal_eL20_dom"/>
</dbReference>
<dbReference type="VEuPathDB" id="TrichDB:TRFO_11848"/>
<proteinExistence type="inferred from homology"/>
<dbReference type="HAMAP" id="MF_00273">
    <property type="entry name" value="Ribosomal_eL20"/>
    <property type="match status" value="1"/>
</dbReference>
<accession>A0A1J4J1I3</accession>
<dbReference type="Proteomes" id="UP000179807">
    <property type="component" value="Unassembled WGS sequence"/>
</dbReference>
<evidence type="ECO:0000256" key="1">
    <source>
        <dbReference type="ARBA" id="ARBA00009362"/>
    </source>
</evidence>
<dbReference type="GO" id="GO:0003735">
    <property type="term" value="F:structural constituent of ribosome"/>
    <property type="evidence" value="ECO:0007669"/>
    <property type="project" value="InterPro"/>
</dbReference>
<keyword evidence="8" id="KW-1185">Reference proteome</keyword>
<keyword evidence="2 4" id="KW-0689">Ribosomal protein</keyword>
<dbReference type="SUPFAM" id="SSF160374">
    <property type="entry name" value="RplX-like"/>
    <property type="match status" value="1"/>
</dbReference>
<evidence type="ECO:0000256" key="4">
    <source>
        <dbReference type="PIRNR" id="PIRNR002190"/>
    </source>
</evidence>
<dbReference type="GO" id="GO:0006412">
    <property type="term" value="P:translation"/>
    <property type="evidence" value="ECO:0007669"/>
    <property type="project" value="InterPro"/>
</dbReference>
<protein>
    <recommendedName>
        <fullName evidence="4">60S ribosomal protein L18a</fullName>
    </recommendedName>
</protein>
<evidence type="ECO:0000259" key="5">
    <source>
        <dbReference type="Pfam" id="PF01775"/>
    </source>
</evidence>
<evidence type="ECO:0000313" key="7">
    <source>
        <dbReference type="EMBL" id="OHS93422.1"/>
    </source>
</evidence>
<dbReference type="Gene3D" id="3.10.20.10">
    <property type="match status" value="2"/>
</dbReference>
<dbReference type="EMBL" id="KX579585">
    <property type="protein sequence ID" value="ARM19818.1"/>
    <property type="molecule type" value="Genomic_DNA"/>
</dbReference>
<dbReference type="AlphaFoldDB" id="A0A1J4J1I3"/>
<dbReference type="PANTHER" id="PTHR10052">
    <property type="entry name" value="60S RIBOSOMAL PROTEIN L18A"/>
    <property type="match status" value="1"/>
</dbReference>
<dbReference type="OrthoDB" id="1294322at2759"/>
<evidence type="ECO:0000256" key="2">
    <source>
        <dbReference type="ARBA" id="ARBA00022980"/>
    </source>
</evidence>
<reference evidence="6" key="3">
    <citation type="journal article" date="2017" name="Biol. Cell">
        <title>The costa of trichomonads: A complex macromolecular cytoskeleton structure made of uncommon proteins.</title>
        <authorList>
            <person name="de Andrade Rosa I."/>
            <person name="Brigido M.C."/>
            <person name="de Oliveira Santos E."/>
            <person name="Gonzaga L."/>
            <person name="Zingali R.B."/>
            <person name="de Vasconcelos A.T."/>
            <person name="de Souza W."/>
            <person name="Benchimol M."/>
        </authorList>
    </citation>
    <scope>NUCLEOTIDE SEQUENCE</scope>
    <source>
        <strain evidence="6">11848</strain>
    </source>
</reference>